<accession>A0A177F2L3</accession>
<dbReference type="PIRSF" id="PIRSF000137">
    <property type="entry name" value="Alcohol_oxidase"/>
    <property type="match status" value="1"/>
</dbReference>
<feature type="binding site" evidence="6">
    <location>
        <position position="130"/>
    </location>
    <ligand>
        <name>FAD</name>
        <dbReference type="ChEBI" id="CHEBI:57692"/>
    </ligand>
</feature>
<dbReference type="PROSITE" id="PS00624">
    <property type="entry name" value="GMC_OXRED_2"/>
    <property type="match status" value="1"/>
</dbReference>
<comment type="caution">
    <text evidence="10">The sequence shown here is derived from an EMBL/GenBank/DDBJ whole genome shotgun (WGS) entry which is preliminary data.</text>
</comment>
<gene>
    <name evidence="10" type="ORF">AYO21_07656</name>
</gene>
<dbReference type="Pfam" id="PF00732">
    <property type="entry name" value="GMC_oxred_N"/>
    <property type="match status" value="1"/>
</dbReference>
<dbReference type="GO" id="GO:0050660">
    <property type="term" value="F:flavin adenine dinucleotide binding"/>
    <property type="evidence" value="ECO:0007669"/>
    <property type="project" value="InterPro"/>
</dbReference>
<evidence type="ECO:0000256" key="5">
    <source>
        <dbReference type="ARBA" id="ARBA00023002"/>
    </source>
</evidence>
<organism evidence="10 11">
    <name type="scientific">Fonsecaea monophora</name>
    <dbReference type="NCBI Taxonomy" id="254056"/>
    <lineage>
        <taxon>Eukaryota</taxon>
        <taxon>Fungi</taxon>
        <taxon>Dikarya</taxon>
        <taxon>Ascomycota</taxon>
        <taxon>Pezizomycotina</taxon>
        <taxon>Eurotiomycetes</taxon>
        <taxon>Chaetothyriomycetidae</taxon>
        <taxon>Chaetothyriales</taxon>
        <taxon>Herpotrichiellaceae</taxon>
        <taxon>Fonsecaea</taxon>
    </lineage>
</organism>
<evidence type="ECO:0000259" key="8">
    <source>
        <dbReference type="PROSITE" id="PS00623"/>
    </source>
</evidence>
<evidence type="ECO:0000256" key="1">
    <source>
        <dbReference type="ARBA" id="ARBA00001974"/>
    </source>
</evidence>
<sequence length="677" mass="72337">MYVITSILEEALVGRPLMTMRSEQTQQTSTNAGPGTGVFCSLEDFLTNDFDYVIVGGGTAGAVVAARLSEDPNVRVGVLEAGQNRLGDPLVETPGTLAFLLRNPTYAWDFTTVPQTANNNRSYHVTRGKVLGGSSAINFMAYTYPSRRDWDEMKELGVTGWSWDDMYPYYRRVEHYDPATKPEPEFYPIDTAVHGSEGPIHTSCASARTSTEDAVLAALQETSGLPLAKEPYSDSGDHQGWFGCLNAIDRSVNKGTRSYAATGYIAPILQRTNLKILTEATATKVILEQDNGDPTSKIARGVEFAHAGRHTPLHTVRAKAEVILCAGAIQTPQLLELSGIGDASILRAAGVTPQVENPHVGANAQEQIMTNVSYELADGETSLDSIYTDPTFLPAQQALYATSREGLLANSPGLNGFTSYAGLVSASTLERTVSSLASLPPISSSSPSLPAPEIDSRQARILASRLASPTASAIQYILIAAFCDTRNGNADMSKFMPGPPPPAAAFSSSPNPPSTNPCISLQTVLMYPASRGSVHITSADPFAPPRIDYGLLSHPADVDVLAAGLALVDRVFTSPHLRPRVKRRVYPAEGVDVQNPSVARDIVREAVTLINHPLGTCALGKVVDDRLRVKGPVRGLRVVDASVLPMQPSAFPMATVYAIGEKGAAMIKEDRVSSKAS</sequence>
<dbReference type="RefSeq" id="XP_022510018.1">
    <property type="nucleotide sequence ID" value="XM_022657610.1"/>
</dbReference>
<dbReference type="SUPFAM" id="SSF54373">
    <property type="entry name" value="FAD-linked reductases, C-terminal domain"/>
    <property type="match status" value="1"/>
</dbReference>
<comment type="cofactor">
    <cofactor evidence="1 6">
        <name>FAD</name>
        <dbReference type="ChEBI" id="CHEBI:57692"/>
    </cofactor>
</comment>
<dbReference type="GeneID" id="34602809"/>
<dbReference type="AlphaFoldDB" id="A0A177F2L3"/>
<dbReference type="GO" id="GO:0016614">
    <property type="term" value="F:oxidoreductase activity, acting on CH-OH group of donors"/>
    <property type="evidence" value="ECO:0007669"/>
    <property type="project" value="InterPro"/>
</dbReference>
<evidence type="ECO:0000313" key="11">
    <source>
        <dbReference type="Proteomes" id="UP000077002"/>
    </source>
</evidence>
<keyword evidence="5" id="KW-0560">Oxidoreductase</keyword>
<evidence type="ECO:0000256" key="6">
    <source>
        <dbReference type="PIRSR" id="PIRSR000137-2"/>
    </source>
</evidence>
<evidence type="ECO:0000256" key="7">
    <source>
        <dbReference type="RuleBase" id="RU003968"/>
    </source>
</evidence>
<evidence type="ECO:0000259" key="9">
    <source>
        <dbReference type="PROSITE" id="PS00624"/>
    </source>
</evidence>
<evidence type="ECO:0000256" key="3">
    <source>
        <dbReference type="ARBA" id="ARBA00022630"/>
    </source>
</evidence>
<proteinExistence type="inferred from homology"/>
<keyword evidence="3 7" id="KW-0285">Flavoprotein</keyword>
<dbReference type="PANTHER" id="PTHR11552">
    <property type="entry name" value="GLUCOSE-METHANOL-CHOLINE GMC OXIDOREDUCTASE"/>
    <property type="match status" value="1"/>
</dbReference>
<feature type="domain" description="Glucose-methanol-choline oxidoreductase N-terminal" evidence="9">
    <location>
        <begin position="327"/>
        <end position="341"/>
    </location>
</feature>
<dbReference type="PROSITE" id="PS00623">
    <property type="entry name" value="GMC_OXRED_1"/>
    <property type="match status" value="1"/>
</dbReference>
<dbReference type="Gene3D" id="3.30.560.10">
    <property type="entry name" value="Glucose Oxidase, domain 3"/>
    <property type="match status" value="1"/>
</dbReference>
<dbReference type="Pfam" id="PF05199">
    <property type="entry name" value="GMC_oxred_C"/>
    <property type="match status" value="1"/>
</dbReference>
<dbReference type="InterPro" id="IPR007867">
    <property type="entry name" value="GMC_OxRtase_C"/>
</dbReference>
<dbReference type="InterPro" id="IPR000172">
    <property type="entry name" value="GMC_OxRdtase_N"/>
</dbReference>
<keyword evidence="11" id="KW-1185">Reference proteome</keyword>
<keyword evidence="4 6" id="KW-0274">FAD</keyword>
<dbReference type="OrthoDB" id="269227at2759"/>
<protein>
    <recommendedName>
        <fullName evidence="8 9">Glucose-methanol-choline oxidoreductase N-terminal domain-containing protein</fullName>
    </recommendedName>
</protein>
<dbReference type="PANTHER" id="PTHR11552:SF201">
    <property type="entry name" value="GLUCOSE-METHANOL-CHOLINE OXIDOREDUCTASE N-TERMINAL DOMAIN-CONTAINING PROTEIN"/>
    <property type="match status" value="1"/>
</dbReference>
<evidence type="ECO:0000256" key="2">
    <source>
        <dbReference type="ARBA" id="ARBA00010790"/>
    </source>
</evidence>
<dbReference type="InterPro" id="IPR036188">
    <property type="entry name" value="FAD/NAD-bd_sf"/>
</dbReference>
<dbReference type="Gene3D" id="3.50.50.60">
    <property type="entry name" value="FAD/NAD(P)-binding domain"/>
    <property type="match status" value="1"/>
</dbReference>
<dbReference type="SUPFAM" id="SSF51905">
    <property type="entry name" value="FAD/NAD(P)-binding domain"/>
    <property type="match status" value="1"/>
</dbReference>
<evidence type="ECO:0000313" key="10">
    <source>
        <dbReference type="EMBL" id="OAG38066.1"/>
    </source>
</evidence>
<evidence type="ECO:0000256" key="4">
    <source>
        <dbReference type="ARBA" id="ARBA00022827"/>
    </source>
</evidence>
<dbReference type="Proteomes" id="UP000077002">
    <property type="component" value="Unassembled WGS sequence"/>
</dbReference>
<comment type="similarity">
    <text evidence="2 7">Belongs to the GMC oxidoreductase family.</text>
</comment>
<dbReference type="EMBL" id="LVKK01000061">
    <property type="protein sequence ID" value="OAG38066.1"/>
    <property type="molecule type" value="Genomic_DNA"/>
</dbReference>
<feature type="domain" description="Glucose-methanol-choline oxidoreductase N-terminal" evidence="8">
    <location>
        <begin position="128"/>
        <end position="151"/>
    </location>
</feature>
<reference evidence="10 11" key="1">
    <citation type="submission" date="2016-03" db="EMBL/GenBank/DDBJ databases">
        <title>Draft genome sequence of the Fonsecaea monophora CBS 269.37.</title>
        <authorList>
            <person name="Bombassaro A."/>
            <person name="Vinicius W.A."/>
            <person name="De Hoog S."/>
            <person name="Sun J."/>
            <person name="Souza E.M."/>
            <person name="Raittz R.T."/>
            <person name="Costa F."/>
            <person name="Leao A.C."/>
            <person name="Tadra-Sfeir M.Z."/>
            <person name="Baura V."/>
            <person name="Balsanelli E."/>
            <person name="Pedrosa F.O."/>
            <person name="Moreno L.F."/>
            <person name="Steffens M.B."/>
            <person name="Xi L."/>
            <person name="Bocca A.L."/>
            <person name="Felipe M.S."/>
            <person name="Teixeira M."/>
            <person name="Telles Filho F.Q."/>
            <person name="Azevedo C.M."/>
            <person name="Gomes R."/>
            <person name="Vicente V.A."/>
        </authorList>
    </citation>
    <scope>NUCLEOTIDE SEQUENCE [LARGE SCALE GENOMIC DNA]</scope>
    <source>
        <strain evidence="10 11">CBS 269.37</strain>
    </source>
</reference>
<name>A0A177F2L3_9EURO</name>
<dbReference type="InterPro" id="IPR012132">
    <property type="entry name" value="GMC_OxRdtase"/>
</dbReference>